<evidence type="ECO:0000259" key="2">
    <source>
        <dbReference type="PROSITE" id="PS50042"/>
    </source>
</evidence>
<protein>
    <recommendedName>
        <fullName evidence="2">Cyclic nucleotide-binding domain-containing protein</fullName>
    </recommendedName>
</protein>
<dbReference type="InterPro" id="IPR000595">
    <property type="entry name" value="cNMP-bd_dom"/>
</dbReference>
<dbReference type="EMBL" id="ML769652">
    <property type="protein sequence ID" value="KAE9390618.1"/>
    <property type="molecule type" value="Genomic_DNA"/>
</dbReference>
<sequence>MVRRGRYTVATSRQSLTKDISGNESFGELGAVKEDERPDETNILQRHRFLVLLRFAPLALPSPIALSEFPKPGSSSSPPSTLSRAIPDSGV</sequence>
<dbReference type="AlphaFoldDB" id="A0A6A4GXX4"/>
<name>A0A6A4GXX4_9AGAR</name>
<keyword evidence="4" id="KW-1185">Reference proteome</keyword>
<evidence type="ECO:0000313" key="4">
    <source>
        <dbReference type="Proteomes" id="UP000799118"/>
    </source>
</evidence>
<feature type="region of interest" description="Disordered" evidence="1">
    <location>
        <begin position="1"/>
        <end position="23"/>
    </location>
</feature>
<feature type="compositionally biased region" description="Low complexity" evidence="1">
    <location>
        <begin position="67"/>
        <end position="83"/>
    </location>
</feature>
<accession>A0A6A4GXX4</accession>
<dbReference type="Proteomes" id="UP000799118">
    <property type="component" value="Unassembled WGS sequence"/>
</dbReference>
<organism evidence="3 4">
    <name type="scientific">Gymnopus androsaceus JB14</name>
    <dbReference type="NCBI Taxonomy" id="1447944"/>
    <lineage>
        <taxon>Eukaryota</taxon>
        <taxon>Fungi</taxon>
        <taxon>Dikarya</taxon>
        <taxon>Basidiomycota</taxon>
        <taxon>Agaricomycotina</taxon>
        <taxon>Agaricomycetes</taxon>
        <taxon>Agaricomycetidae</taxon>
        <taxon>Agaricales</taxon>
        <taxon>Marasmiineae</taxon>
        <taxon>Omphalotaceae</taxon>
        <taxon>Gymnopus</taxon>
    </lineage>
</organism>
<gene>
    <name evidence="3" type="ORF">BT96DRAFT_925800</name>
</gene>
<proteinExistence type="predicted"/>
<feature type="compositionally biased region" description="Polar residues" evidence="1">
    <location>
        <begin position="9"/>
        <end position="23"/>
    </location>
</feature>
<dbReference type="PROSITE" id="PS50042">
    <property type="entry name" value="CNMP_BINDING_3"/>
    <property type="match status" value="1"/>
</dbReference>
<evidence type="ECO:0000313" key="3">
    <source>
        <dbReference type="EMBL" id="KAE9390618.1"/>
    </source>
</evidence>
<feature type="region of interest" description="Disordered" evidence="1">
    <location>
        <begin position="66"/>
        <end position="91"/>
    </location>
</feature>
<evidence type="ECO:0000256" key="1">
    <source>
        <dbReference type="SAM" id="MobiDB-lite"/>
    </source>
</evidence>
<feature type="domain" description="Cyclic nucleotide-binding" evidence="2">
    <location>
        <begin position="1"/>
        <end position="43"/>
    </location>
</feature>
<reference evidence="3" key="1">
    <citation type="journal article" date="2019" name="Environ. Microbiol.">
        <title>Fungal ecological strategies reflected in gene transcription - a case study of two litter decomposers.</title>
        <authorList>
            <person name="Barbi F."/>
            <person name="Kohler A."/>
            <person name="Barry K."/>
            <person name="Baskaran P."/>
            <person name="Daum C."/>
            <person name="Fauchery L."/>
            <person name="Ihrmark K."/>
            <person name="Kuo A."/>
            <person name="LaButti K."/>
            <person name="Lipzen A."/>
            <person name="Morin E."/>
            <person name="Grigoriev I.V."/>
            <person name="Henrissat B."/>
            <person name="Lindahl B."/>
            <person name="Martin F."/>
        </authorList>
    </citation>
    <scope>NUCLEOTIDE SEQUENCE</scope>
    <source>
        <strain evidence="3">JB14</strain>
    </source>
</reference>